<sequence length="87" mass="10135">MHLPIDDQRLKQRLLNKKRDRGENTVNFDYVLRSRVDEKKGSKQLATWQGPYKWSERTPIPFGLDVNEEFLEHVAAQGVILAISTLK</sequence>
<dbReference type="AlphaFoldDB" id="A0A225UD18"/>
<reference evidence="2" key="1">
    <citation type="submission" date="2017-03" db="EMBL/GenBank/DDBJ databases">
        <title>Phytopthora megakarya and P. palmivora, two closely related causual agents of cacao black pod achieved similar genome size and gene model numbers by different mechanisms.</title>
        <authorList>
            <person name="Ali S."/>
            <person name="Shao J."/>
            <person name="Larry D.J."/>
            <person name="Kronmiller B."/>
            <person name="Shen D."/>
            <person name="Strem M.D."/>
            <person name="Melnick R.L."/>
            <person name="Guiltinan M.J."/>
            <person name="Tyler B.M."/>
            <person name="Meinhardt L.W."/>
            <person name="Bailey B.A."/>
        </authorList>
    </citation>
    <scope>NUCLEOTIDE SEQUENCE [LARGE SCALE GENOMIC DNA]</scope>
    <source>
        <strain evidence="2">zdho120</strain>
    </source>
</reference>
<gene>
    <name evidence="1" type="ORF">PHMEG_00040833</name>
</gene>
<proteinExistence type="predicted"/>
<dbReference type="Proteomes" id="UP000198211">
    <property type="component" value="Unassembled WGS sequence"/>
</dbReference>
<protein>
    <submittedName>
        <fullName evidence="1">Uncharacterized protein</fullName>
    </submittedName>
</protein>
<dbReference type="OrthoDB" id="10479233at2759"/>
<comment type="caution">
    <text evidence="1">The sequence shown here is derived from an EMBL/GenBank/DDBJ whole genome shotgun (WGS) entry which is preliminary data.</text>
</comment>
<evidence type="ECO:0000313" key="1">
    <source>
        <dbReference type="EMBL" id="OWY90851.1"/>
    </source>
</evidence>
<dbReference type="EMBL" id="NBNE01021729">
    <property type="protein sequence ID" value="OWY90851.1"/>
    <property type="molecule type" value="Genomic_DNA"/>
</dbReference>
<keyword evidence="2" id="KW-1185">Reference proteome</keyword>
<organism evidence="1 2">
    <name type="scientific">Phytophthora megakarya</name>
    <dbReference type="NCBI Taxonomy" id="4795"/>
    <lineage>
        <taxon>Eukaryota</taxon>
        <taxon>Sar</taxon>
        <taxon>Stramenopiles</taxon>
        <taxon>Oomycota</taxon>
        <taxon>Peronosporomycetes</taxon>
        <taxon>Peronosporales</taxon>
        <taxon>Peronosporaceae</taxon>
        <taxon>Phytophthora</taxon>
    </lineage>
</organism>
<accession>A0A225UD18</accession>
<name>A0A225UD18_9STRA</name>
<evidence type="ECO:0000313" key="2">
    <source>
        <dbReference type="Proteomes" id="UP000198211"/>
    </source>
</evidence>